<evidence type="ECO:0000313" key="3">
    <source>
        <dbReference type="EMBL" id="QZA79440.1"/>
    </source>
</evidence>
<accession>A0ABX8ZE64</accession>
<dbReference type="PANTHER" id="PTHR42208">
    <property type="entry name" value="HEAVY METAL TRANSPORTER-RELATED"/>
    <property type="match status" value="1"/>
</dbReference>
<feature type="transmembrane region" description="Helical" evidence="1">
    <location>
        <begin position="168"/>
        <end position="186"/>
    </location>
</feature>
<feature type="transmembrane region" description="Helical" evidence="1">
    <location>
        <begin position="135"/>
        <end position="156"/>
    </location>
</feature>
<keyword evidence="1" id="KW-0472">Membrane</keyword>
<feature type="transmembrane region" description="Helical" evidence="1">
    <location>
        <begin position="53"/>
        <end position="72"/>
    </location>
</feature>
<organism evidence="3 4">
    <name type="scientific">Deefgea tanakiae</name>
    <dbReference type="NCBI Taxonomy" id="2865840"/>
    <lineage>
        <taxon>Bacteria</taxon>
        <taxon>Pseudomonadati</taxon>
        <taxon>Pseudomonadota</taxon>
        <taxon>Betaproteobacteria</taxon>
        <taxon>Neisseriales</taxon>
        <taxon>Chitinibacteraceae</taxon>
        <taxon>Deefgea</taxon>
    </lineage>
</organism>
<sequence length="219" mass="23268">MLELDFLALFLAGLLGGGHCAGMCGGVVAAFSSQLPAGPKLPYHIGFNIGRLLGYALIGAVLGGIAGVTALSQLQSVKSVLFVLANLLLIVLGLYVAGWSRWLTKIERIGQPIWQCIQPLLRRLLPIRSVWHTPLIGFLWGWIPCGLVYTASLAALSTASMAQGAGVMLAFGLGTLPNLLLIGLFASRLTQFLSYPGVKPCFGLVIISMGLYRLLGMFV</sequence>
<dbReference type="Proteomes" id="UP000825679">
    <property type="component" value="Chromosome"/>
</dbReference>
<gene>
    <name evidence="3" type="ORF">K4H28_05260</name>
</gene>
<evidence type="ECO:0000256" key="1">
    <source>
        <dbReference type="SAM" id="Phobius"/>
    </source>
</evidence>
<dbReference type="InterPro" id="IPR039447">
    <property type="entry name" value="UreH-like_TM_dom"/>
</dbReference>
<keyword evidence="1" id="KW-1133">Transmembrane helix</keyword>
<feature type="transmembrane region" description="Helical" evidence="1">
    <location>
        <begin position="192"/>
        <end position="215"/>
    </location>
</feature>
<dbReference type="Pfam" id="PF13386">
    <property type="entry name" value="DsbD_2"/>
    <property type="match status" value="1"/>
</dbReference>
<evidence type="ECO:0000259" key="2">
    <source>
        <dbReference type="Pfam" id="PF13386"/>
    </source>
</evidence>
<feature type="domain" description="Urease accessory protein UreH-like transmembrane" evidence="2">
    <location>
        <begin position="8"/>
        <end position="212"/>
    </location>
</feature>
<proteinExistence type="predicted"/>
<evidence type="ECO:0000313" key="4">
    <source>
        <dbReference type="Proteomes" id="UP000825679"/>
    </source>
</evidence>
<name>A0ABX8ZE64_9NEIS</name>
<feature type="transmembrane region" description="Helical" evidence="1">
    <location>
        <begin position="79"/>
        <end position="98"/>
    </location>
</feature>
<keyword evidence="4" id="KW-1185">Reference proteome</keyword>
<dbReference type="EMBL" id="CP081150">
    <property type="protein sequence ID" value="QZA79440.1"/>
    <property type="molecule type" value="Genomic_DNA"/>
</dbReference>
<reference evidence="3 4" key="1">
    <citation type="submission" date="2021-08" db="EMBL/GenBank/DDBJ databases">
        <title>complete genome sequencing of Deefgea sp. D25.</title>
        <authorList>
            <person name="Bae J.-W."/>
            <person name="Gim D.-H."/>
        </authorList>
    </citation>
    <scope>NUCLEOTIDE SEQUENCE [LARGE SCALE GENOMIC DNA]</scope>
    <source>
        <strain evidence="3 4">D25</strain>
    </source>
</reference>
<keyword evidence="1" id="KW-0812">Transmembrane</keyword>
<protein>
    <submittedName>
        <fullName evidence="3">Sulfite exporter TauE/SafE family protein</fullName>
    </submittedName>
</protein>
<dbReference type="PANTHER" id="PTHR42208:SF1">
    <property type="entry name" value="HEAVY METAL TRANSPORTER"/>
    <property type="match status" value="1"/>
</dbReference>
<dbReference type="RefSeq" id="WP_221007953.1">
    <property type="nucleotide sequence ID" value="NZ_CP081150.1"/>
</dbReference>